<evidence type="ECO:0000313" key="3">
    <source>
        <dbReference type="Proteomes" id="UP001302222"/>
    </source>
</evidence>
<keyword evidence="3" id="KW-1185">Reference proteome</keyword>
<name>A0ABU5SFC2_9BACT</name>
<protein>
    <submittedName>
        <fullName evidence="2">Uncharacterized protein</fullName>
    </submittedName>
</protein>
<accession>A0ABU5SFC2</accession>
<feature type="region of interest" description="Disordered" evidence="1">
    <location>
        <begin position="1"/>
        <end position="20"/>
    </location>
</feature>
<evidence type="ECO:0000256" key="1">
    <source>
        <dbReference type="SAM" id="MobiDB-lite"/>
    </source>
</evidence>
<reference evidence="2 3" key="1">
    <citation type="submission" date="2023-12" db="EMBL/GenBank/DDBJ databases">
        <title>Novel species of the genus Arcicella isolated from rivers.</title>
        <authorList>
            <person name="Lu H."/>
        </authorList>
    </citation>
    <scope>NUCLEOTIDE SEQUENCE [LARGE SCALE GENOMIC DNA]</scope>
    <source>
        <strain evidence="2 3">DC25W</strain>
    </source>
</reference>
<gene>
    <name evidence="2" type="ORF">VB798_05330</name>
</gene>
<comment type="caution">
    <text evidence="2">The sequence shown here is derived from an EMBL/GenBank/DDBJ whole genome shotgun (WGS) entry which is preliminary data.</text>
</comment>
<organism evidence="2 3">
    <name type="scientific">Arcicella lustrica</name>
    <dbReference type="NCBI Taxonomy" id="2984196"/>
    <lineage>
        <taxon>Bacteria</taxon>
        <taxon>Pseudomonadati</taxon>
        <taxon>Bacteroidota</taxon>
        <taxon>Cytophagia</taxon>
        <taxon>Cytophagales</taxon>
        <taxon>Flectobacillaceae</taxon>
        <taxon>Arcicella</taxon>
    </lineage>
</organism>
<evidence type="ECO:0000313" key="2">
    <source>
        <dbReference type="EMBL" id="MEA5425986.1"/>
    </source>
</evidence>
<sequence length="146" mass="16906">MGKSDKFKERKGGTYKRETKSLEIRQGKKDSLIVLSFKDFDINQGQSFEDWEQDMLLAQAINKLKTLCGYTIPQATNIGLLKIYTKVSFPPESAFVHPKHIPLDVDWCSMHIGNKPCVIGYFEDNIFNVVFLDKDHEFWITKKKNT</sequence>
<dbReference type="Proteomes" id="UP001302222">
    <property type="component" value="Unassembled WGS sequence"/>
</dbReference>
<dbReference type="RefSeq" id="WP_323256718.1">
    <property type="nucleotide sequence ID" value="NZ_JAYGIM010000003.1"/>
</dbReference>
<proteinExistence type="predicted"/>
<dbReference type="EMBL" id="JAYGIM010000003">
    <property type="protein sequence ID" value="MEA5425986.1"/>
    <property type="molecule type" value="Genomic_DNA"/>
</dbReference>